<organism evidence="1">
    <name type="scientific">Anguilla anguilla</name>
    <name type="common">European freshwater eel</name>
    <name type="synonym">Muraena anguilla</name>
    <dbReference type="NCBI Taxonomy" id="7936"/>
    <lineage>
        <taxon>Eukaryota</taxon>
        <taxon>Metazoa</taxon>
        <taxon>Chordata</taxon>
        <taxon>Craniata</taxon>
        <taxon>Vertebrata</taxon>
        <taxon>Euteleostomi</taxon>
        <taxon>Actinopterygii</taxon>
        <taxon>Neopterygii</taxon>
        <taxon>Teleostei</taxon>
        <taxon>Anguilliformes</taxon>
        <taxon>Anguillidae</taxon>
        <taxon>Anguilla</taxon>
    </lineage>
</organism>
<reference evidence="1" key="2">
    <citation type="journal article" date="2015" name="Fish Shellfish Immunol.">
        <title>Early steps in the European eel (Anguilla anguilla)-Vibrio vulnificus interaction in the gills: Role of the RtxA13 toxin.</title>
        <authorList>
            <person name="Callol A."/>
            <person name="Pajuelo D."/>
            <person name="Ebbesson L."/>
            <person name="Teles M."/>
            <person name="MacKenzie S."/>
            <person name="Amaro C."/>
        </authorList>
    </citation>
    <scope>NUCLEOTIDE SEQUENCE</scope>
</reference>
<evidence type="ECO:0000313" key="1">
    <source>
        <dbReference type="EMBL" id="JAH18478.1"/>
    </source>
</evidence>
<accession>A0A0E9QQV3</accession>
<reference evidence="1" key="1">
    <citation type="submission" date="2014-11" db="EMBL/GenBank/DDBJ databases">
        <authorList>
            <person name="Amaro Gonzalez C."/>
        </authorList>
    </citation>
    <scope>NUCLEOTIDE SEQUENCE</scope>
</reference>
<protein>
    <submittedName>
        <fullName evidence="1">Uncharacterized protein</fullName>
    </submittedName>
</protein>
<proteinExistence type="predicted"/>
<sequence>MSKKQLSQPENLQGSIKAKNRKLILNKCLPNILKTYQMDVNIP</sequence>
<name>A0A0E9QQV3_ANGAN</name>
<dbReference type="AlphaFoldDB" id="A0A0E9QQV3"/>
<dbReference type="EMBL" id="GBXM01090099">
    <property type="protein sequence ID" value="JAH18478.1"/>
    <property type="molecule type" value="Transcribed_RNA"/>
</dbReference>